<gene>
    <name evidence="2" type="primary">ORF1813</name>
</gene>
<feature type="domain" description="LRRK2 ARM repeat" evidence="1">
    <location>
        <begin position="3"/>
        <end position="88"/>
    </location>
</feature>
<dbReference type="InterPro" id="IPR056597">
    <property type="entry name" value="ARM_LRRK2"/>
</dbReference>
<sequence length="89" mass="9890">MAQAEIQACGCSALSKLMECKPEVYMWIGESSEQKQDPIHILCLGAILMYEKDEEVFTAACKALYYLTADNEGLCQALMLKNSHVAIIQ</sequence>
<evidence type="ECO:0000259" key="1">
    <source>
        <dbReference type="Pfam" id="PF23744"/>
    </source>
</evidence>
<reference evidence="2" key="1">
    <citation type="submission" date="2014-12" db="EMBL/GenBank/DDBJ databases">
        <title>Insight into the proteome of Arion vulgaris.</title>
        <authorList>
            <person name="Aradska J."/>
            <person name="Bulat T."/>
            <person name="Smidak R."/>
            <person name="Sarate P."/>
            <person name="Gangsoo J."/>
            <person name="Sialana F."/>
            <person name="Bilban M."/>
            <person name="Lubec G."/>
        </authorList>
    </citation>
    <scope>NUCLEOTIDE SEQUENCE</scope>
    <source>
        <tissue evidence="2">Skin</tissue>
    </source>
</reference>
<accession>A0A0B6XWF6</accession>
<dbReference type="EMBL" id="HACG01000765">
    <property type="protein sequence ID" value="CEK47630.1"/>
    <property type="molecule type" value="Transcribed_RNA"/>
</dbReference>
<protein>
    <recommendedName>
        <fullName evidence="1">LRRK2 ARM repeat domain-containing protein</fullName>
    </recommendedName>
</protein>
<evidence type="ECO:0000313" key="2">
    <source>
        <dbReference type="EMBL" id="CEK47630.1"/>
    </source>
</evidence>
<dbReference type="AlphaFoldDB" id="A0A0B6XWF6"/>
<proteinExistence type="predicted"/>
<name>A0A0B6XWF6_9EUPU</name>
<dbReference type="Pfam" id="PF23744">
    <property type="entry name" value="ARM_LRRK2"/>
    <property type="match status" value="1"/>
</dbReference>
<organism evidence="2">
    <name type="scientific">Arion vulgaris</name>
    <dbReference type="NCBI Taxonomy" id="1028688"/>
    <lineage>
        <taxon>Eukaryota</taxon>
        <taxon>Metazoa</taxon>
        <taxon>Spiralia</taxon>
        <taxon>Lophotrochozoa</taxon>
        <taxon>Mollusca</taxon>
        <taxon>Gastropoda</taxon>
        <taxon>Heterobranchia</taxon>
        <taxon>Euthyneura</taxon>
        <taxon>Panpulmonata</taxon>
        <taxon>Eupulmonata</taxon>
        <taxon>Stylommatophora</taxon>
        <taxon>Helicina</taxon>
        <taxon>Arionoidea</taxon>
        <taxon>Arionidae</taxon>
        <taxon>Arion</taxon>
    </lineage>
</organism>
<dbReference type="InterPro" id="IPR011989">
    <property type="entry name" value="ARM-like"/>
</dbReference>
<feature type="non-terminal residue" evidence="2">
    <location>
        <position position="89"/>
    </location>
</feature>
<dbReference type="Gene3D" id="1.25.10.10">
    <property type="entry name" value="Leucine-rich Repeat Variant"/>
    <property type="match status" value="1"/>
</dbReference>